<comment type="similarity">
    <text evidence="2">Belongs to the DsbD family.</text>
</comment>
<organism evidence="9 10">
    <name type="scientific">Candidatus Muproteobacteria bacterium RBG_16_65_31</name>
    <dbReference type="NCBI Taxonomy" id="1817759"/>
    <lineage>
        <taxon>Bacteria</taxon>
        <taxon>Pseudomonadati</taxon>
        <taxon>Pseudomonadota</taxon>
        <taxon>Candidatus Muproteobacteria</taxon>
    </lineage>
</organism>
<evidence type="ECO:0000256" key="7">
    <source>
        <dbReference type="SAM" id="Phobius"/>
    </source>
</evidence>
<feature type="transmembrane region" description="Helical" evidence="7">
    <location>
        <begin position="215"/>
        <end position="233"/>
    </location>
</feature>
<feature type="transmembrane region" description="Helical" evidence="7">
    <location>
        <begin position="7"/>
        <end position="29"/>
    </location>
</feature>
<accession>A0A1F6TCJ1</accession>
<dbReference type="Proteomes" id="UP000179344">
    <property type="component" value="Unassembled WGS sequence"/>
</dbReference>
<name>A0A1F6TCJ1_9PROT</name>
<evidence type="ECO:0000313" key="9">
    <source>
        <dbReference type="EMBL" id="OGI42857.1"/>
    </source>
</evidence>
<comment type="subcellular location">
    <subcellularLocation>
        <location evidence="1">Membrane</location>
        <topology evidence="1">Multi-pass membrane protein</topology>
    </subcellularLocation>
</comment>
<sequence length="272" mass="28850">MNLKLRAIAIASILATLALCAIALTGLWHPNAPQEAMKVYLPQITLPTVLAAGVIDGINPCAFTVLLLFITALTSTLQAGDGNVSRIRARILGLGGIYIASIFFTYLALGVGVLASLDFFTRQHIPARAGALLAILFGLWMIKDYFLPELGWRLQAPARVGAIARDMARKATLPALIAGGILIGLCTVPCSGAVYLGVLSLLALQPTALQGYSYLVLYNVVFVLPLLVILAVASVRPALNRLAHWNLHHKERVRLALGSGVVAMGLAILATV</sequence>
<keyword evidence="4" id="KW-0201">Cytochrome c-type biogenesis</keyword>
<feature type="transmembrane region" description="Helical" evidence="7">
    <location>
        <begin position="49"/>
        <end position="70"/>
    </location>
</feature>
<dbReference type="InterPro" id="IPR051790">
    <property type="entry name" value="Cytochrome_c-biogenesis_DsbD"/>
</dbReference>
<dbReference type="AlphaFoldDB" id="A0A1F6TCJ1"/>
<dbReference type="Pfam" id="PF02683">
    <property type="entry name" value="DsbD_TM"/>
    <property type="match status" value="1"/>
</dbReference>
<dbReference type="EMBL" id="MFST01000138">
    <property type="protein sequence ID" value="OGI42857.1"/>
    <property type="molecule type" value="Genomic_DNA"/>
</dbReference>
<dbReference type="PANTHER" id="PTHR31272:SF9">
    <property type="entry name" value="BLL1027 PROTEIN"/>
    <property type="match status" value="1"/>
</dbReference>
<dbReference type="GO" id="GO:0016020">
    <property type="term" value="C:membrane"/>
    <property type="evidence" value="ECO:0007669"/>
    <property type="project" value="UniProtKB-SubCell"/>
</dbReference>
<comment type="caution">
    <text evidence="9">The sequence shown here is derived from an EMBL/GenBank/DDBJ whole genome shotgun (WGS) entry which is preliminary data.</text>
</comment>
<proteinExistence type="inferred from homology"/>
<evidence type="ECO:0000256" key="2">
    <source>
        <dbReference type="ARBA" id="ARBA00006143"/>
    </source>
</evidence>
<dbReference type="PANTHER" id="PTHR31272">
    <property type="entry name" value="CYTOCHROME C-TYPE BIOGENESIS PROTEIN HI_1454-RELATED"/>
    <property type="match status" value="1"/>
</dbReference>
<evidence type="ECO:0000256" key="4">
    <source>
        <dbReference type="ARBA" id="ARBA00022748"/>
    </source>
</evidence>
<evidence type="ECO:0000256" key="6">
    <source>
        <dbReference type="ARBA" id="ARBA00023136"/>
    </source>
</evidence>
<dbReference type="GO" id="GO:0017004">
    <property type="term" value="P:cytochrome complex assembly"/>
    <property type="evidence" value="ECO:0007669"/>
    <property type="project" value="UniProtKB-KW"/>
</dbReference>
<feature type="domain" description="Cytochrome C biogenesis protein transmembrane" evidence="8">
    <location>
        <begin position="44"/>
        <end position="251"/>
    </location>
</feature>
<dbReference type="InterPro" id="IPR003834">
    <property type="entry name" value="Cyt_c_assmbl_TM_dom"/>
</dbReference>
<protein>
    <recommendedName>
        <fullName evidence="8">Cytochrome C biogenesis protein transmembrane domain-containing protein</fullName>
    </recommendedName>
</protein>
<keyword evidence="3 7" id="KW-0812">Transmembrane</keyword>
<feature type="transmembrane region" description="Helical" evidence="7">
    <location>
        <begin position="91"/>
        <end position="113"/>
    </location>
</feature>
<reference evidence="9 10" key="1">
    <citation type="journal article" date="2016" name="Nat. Commun.">
        <title>Thousands of microbial genomes shed light on interconnected biogeochemical processes in an aquifer system.</title>
        <authorList>
            <person name="Anantharaman K."/>
            <person name="Brown C.T."/>
            <person name="Hug L.A."/>
            <person name="Sharon I."/>
            <person name="Castelle C.J."/>
            <person name="Probst A.J."/>
            <person name="Thomas B.C."/>
            <person name="Singh A."/>
            <person name="Wilkins M.J."/>
            <person name="Karaoz U."/>
            <person name="Brodie E.L."/>
            <person name="Williams K.H."/>
            <person name="Hubbard S.S."/>
            <person name="Banfield J.F."/>
        </authorList>
    </citation>
    <scope>NUCLEOTIDE SEQUENCE [LARGE SCALE GENOMIC DNA]</scope>
</reference>
<evidence type="ECO:0000256" key="3">
    <source>
        <dbReference type="ARBA" id="ARBA00022692"/>
    </source>
</evidence>
<evidence type="ECO:0000313" key="10">
    <source>
        <dbReference type="Proteomes" id="UP000179344"/>
    </source>
</evidence>
<feature type="transmembrane region" description="Helical" evidence="7">
    <location>
        <begin position="175"/>
        <end position="203"/>
    </location>
</feature>
<feature type="transmembrane region" description="Helical" evidence="7">
    <location>
        <begin position="125"/>
        <end position="142"/>
    </location>
</feature>
<keyword evidence="5 7" id="KW-1133">Transmembrane helix</keyword>
<evidence type="ECO:0000256" key="1">
    <source>
        <dbReference type="ARBA" id="ARBA00004141"/>
    </source>
</evidence>
<keyword evidence="6 7" id="KW-0472">Membrane</keyword>
<feature type="transmembrane region" description="Helical" evidence="7">
    <location>
        <begin position="253"/>
        <end position="271"/>
    </location>
</feature>
<gene>
    <name evidence="9" type="ORF">A2V92_00070</name>
</gene>
<evidence type="ECO:0000259" key="8">
    <source>
        <dbReference type="Pfam" id="PF02683"/>
    </source>
</evidence>
<evidence type="ECO:0000256" key="5">
    <source>
        <dbReference type="ARBA" id="ARBA00022989"/>
    </source>
</evidence>